<dbReference type="Gene3D" id="1.10.510.10">
    <property type="entry name" value="Transferase(Phosphotransferase) domain 1"/>
    <property type="match status" value="1"/>
</dbReference>
<gene>
    <name evidence="2" type="ORF">PDE001_LOCUS10643</name>
</gene>
<accession>A0AAV0V8Q8</accession>
<dbReference type="PROSITE" id="PS00108">
    <property type="entry name" value="PROTEIN_KINASE_ST"/>
    <property type="match status" value="1"/>
</dbReference>
<dbReference type="PANTHER" id="PTHR44329:SF214">
    <property type="entry name" value="PROTEIN KINASE DOMAIN-CONTAINING PROTEIN"/>
    <property type="match status" value="1"/>
</dbReference>
<evidence type="ECO:0000313" key="2">
    <source>
        <dbReference type="EMBL" id="CAI5745582.1"/>
    </source>
</evidence>
<keyword evidence="3" id="KW-1185">Reference proteome</keyword>
<proteinExistence type="predicted"/>
<dbReference type="Pfam" id="PF00069">
    <property type="entry name" value="Pkinase"/>
    <property type="match status" value="1"/>
</dbReference>
<dbReference type="SUPFAM" id="SSF56112">
    <property type="entry name" value="Protein kinase-like (PK-like)"/>
    <property type="match status" value="1"/>
</dbReference>
<dbReference type="PANTHER" id="PTHR44329">
    <property type="entry name" value="SERINE/THREONINE-PROTEIN KINASE TNNI3K-RELATED"/>
    <property type="match status" value="1"/>
</dbReference>
<dbReference type="SMART" id="SM00220">
    <property type="entry name" value="S_TKc"/>
    <property type="match status" value="1"/>
</dbReference>
<feature type="domain" description="Protein kinase" evidence="1">
    <location>
        <begin position="1"/>
        <end position="192"/>
    </location>
</feature>
<dbReference type="GO" id="GO:0005524">
    <property type="term" value="F:ATP binding"/>
    <property type="evidence" value="ECO:0007669"/>
    <property type="project" value="InterPro"/>
</dbReference>
<protein>
    <recommendedName>
        <fullName evidence="1">Protein kinase domain-containing protein</fullName>
    </recommendedName>
</protein>
<dbReference type="Proteomes" id="UP001162029">
    <property type="component" value="Unassembled WGS sequence"/>
</dbReference>
<name>A0AAV0V8Q8_9STRA</name>
<reference evidence="2" key="1">
    <citation type="submission" date="2022-12" db="EMBL/GenBank/DDBJ databases">
        <authorList>
            <person name="Webb A."/>
        </authorList>
    </citation>
    <scope>NUCLEOTIDE SEQUENCE</scope>
    <source>
        <strain evidence="2">Pd1</strain>
    </source>
</reference>
<dbReference type="GO" id="GO:0004674">
    <property type="term" value="F:protein serine/threonine kinase activity"/>
    <property type="evidence" value="ECO:0007669"/>
    <property type="project" value="TreeGrafter"/>
</dbReference>
<dbReference type="InterPro" id="IPR051681">
    <property type="entry name" value="Ser/Thr_Kinases-Pseudokinases"/>
</dbReference>
<sequence length="201" mass="22189">MLLEYMEGGNLRRYLADLSTLVGWTTTKFNIAIDIIEALVYLHSFVPPLVHCDLKSNNVLLSSDMEAKLSDFGTSRFRSTDKTMTGGVGTGRWLAPEVIRGDSDYGPAADIYSFGTLLTELDTNKIPHENVRGSNGKTMSDLTILHRVAAGKLRPKVRATCGQALRDLVERCLLENPSKRPTAPAMAYELRVIQQDMAGSR</sequence>
<organism evidence="2 3">
    <name type="scientific">Peronospora destructor</name>
    <dbReference type="NCBI Taxonomy" id="86335"/>
    <lineage>
        <taxon>Eukaryota</taxon>
        <taxon>Sar</taxon>
        <taxon>Stramenopiles</taxon>
        <taxon>Oomycota</taxon>
        <taxon>Peronosporomycetes</taxon>
        <taxon>Peronosporales</taxon>
        <taxon>Peronosporaceae</taxon>
        <taxon>Peronospora</taxon>
    </lineage>
</organism>
<evidence type="ECO:0000259" key="1">
    <source>
        <dbReference type="PROSITE" id="PS50011"/>
    </source>
</evidence>
<evidence type="ECO:0000313" key="3">
    <source>
        <dbReference type="Proteomes" id="UP001162029"/>
    </source>
</evidence>
<dbReference type="InterPro" id="IPR008271">
    <property type="entry name" value="Ser/Thr_kinase_AS"/>
</dbReference>
<dbReference type="InterPro" id="IPR011009">
    <property type="entry name" value="Kinase-like_dom_sf"/>
</dbReference>
<dbReference type="AlphaFoldDB" id="A0AAV0V8Q8"/>
<dbReference type="EMBL" id="CANTFM010002296">
    <property type="protein sequence ID" value="CAI5745582.1"/>
    <property type="molecule type" value="Genomic_DNA"/>
</dbReference>
<dbReference type="InterPro" id="IPR000719">
    <property type="entry name" value="Prot_kinase_dom"/>
</dbReference>
<comment type="caution">
    <text evidence="2">The sequence shown here is derived from an EMBL/GenBank/DDBJ whole genome shotgun (WGS) entry which is preliminary data.</text>
</comment>
<dbReference type="PROSITE" id="PS50011">
    <property type="entry name" value="PROTEIN_KINASE_DOM"/>
    <property type="match status" value="1"/>
</dbReference>